<dbReference type="InterPro" id="IPR045538">
    <property type="entry name" value="CIS_TMP"/>
</dbReference>
<dbReference type="Proteomes" id="UP000007437">
    <property type="component" value="Chromosome"/>
</dbReference>
<gene>
    <name evidence="1" type="ordered locus">RBRH_02030</name>
</gene>
<dbReference type="eggNOG" id="COG4942">
    <property type="taxonomic scope" value="Bacteria"/>
</dbReference>
<organism evidence="1 2">
    <name type="scientific">Mycetohabitans rhizoxinica (strain DSM 19002 / CIP 109453 / HKI 454)</name>
    <name type="common">Paraburkholderia rhizoxinica</name>
    <dbReference type="NCBI Taxonomy" id="882378"/>
    <lineage>
        <taxon>Bacteria</taxon>
        <taxon>Pseudomonadati</taxon>
        <taxon>Pseudomonadota</taxon>
        <taxon>Betaproteobacteria</taxon>
        <taxon>Burkholderiales</taxon>
        <taxon>Burkholderiaceae</taxon>
        <taxon>Mycetohabitans</taxon>
    </lineage>
</organism>
<sequence length="568" mass="62948">MFAHGLASRVSTMRNQIDRLHFRLRASLNDAERLQRRCSLLFHDALRPHIARVIEQCDDGRLDEPYRVGRLVIDVGDIVLARFEPALLERTLVELARALRADLKAHASAGTRWAVLSEDKAAPWRATRSDTLRVATKTDTVSSDWAALLRYLDTGVWGAPDRAFDGPSGGPVPSPHACMMRLIQISQAHSRDDTSKARLLLAERCLQPSARHRLIAGCDGTALRALIAWLIAPTRIPLSRPLSLSGSQVASTTAIEGAQRHPIVARKPVSAQHLSHDATAAALSPDPLLEACLDALLAYPLTEPMRHMLRELLTAQFSKPNSARWLTHLTAELRERLAVALDLPDVRPTSPATASVSRVSSSARHAPWERDALTAERAMRDEQARVLTQRRPNPRVEIEPLIVANAGLVLLWPVLPRLFQTFELVDADNGWTPDAVRRAVALLDWLASGQTPPADWRLPVPRLLCGLPPLPDDVQPIDWPVLDGSQQEEADRWLNMTLAVLPGLQRLSAADVRVFFLQRTGMLVAGTKHLTLTVERDATDVLLSQVPWPLTQITLPWLLSPIKVEWLA</sequence>
<reference evidence="1 2" key="1">
    <citation type="journal article" date="2011" name="J. Bacteriol.">
        <title>Complete genome sequence of Burkholderia rhizoxinica, an endosymbiont of Rhizopus microsporus.</title>
        <authorList>
            <person name="Lackner G."/>
            <person name="Moebius N."/>
            <person name="Partida-Martinez L."/>
            <person name="Hertweck C."/>
        </authorList>
    </citation>
    <scope>NUCLEOTIDE SEQUENCE [LARGE SCALE GENOMIC DNA]</scope>
    <source>
        <strain evidence="2">DSM 19002 / CIP 109453 / HKI 454</strain>
    </source>
</reference>
<name>E5AL54_MYCRK</name>
<dbReference type="AlphaFoldDB" id="E5AL54"/>
<protein>
    <submittedName>
        <fullName evidence="1">Uncharacterized protein</fullName>
    </submittedName>
</protein>
<accession>E5AL54</accession>
<dbReference type="Pfam" id="PF19268">
    <property type="entry name" value="CIS_TMP"/>
    <property type="match status" value="1"/>
</dbReference>
<dbReference type="HOGENOM" id="CLU_473976_0_0_4"/>
<evidence type="ECO:0000313" key="1">
    <source>
        <dbReference type="EMBL" id="CBW76011.1"/>
    </source>
</evidence>
<evidence type="ECO:0000313" key="2">
    <source>
        <dbReference type="Proteomes" id="UP000007437"/>
    </source>
</evidence>
<proteinExistence type="predicted"/>
<dbReference type="EMBL" id="FR687359">
    <property type="protein sequence ID" value="CBW76011.1"/>
    <property type="molecule type" value="Genomic_DNA"/>
</dbReference>
<dbReference type="KEGG" id="brh:RBRH_02030"/>
<dbReference type="STRING" id="882378.RBRH_02030"/>